<evidence type="ECO:0000313" key="3">
    <source>
        <dbReference type="EMBL" id="NKY21505.1"/>
    </source>
</evidence>
<dbReference type="RefSeq" id="WP_168628583.1">
    <property type="nucleotide sequence ID" value="NZ_BONL01000029.1"/>
</dbReference>
<reference evidence="3 4" key="1">
    <citation type="submission" date="2020-04" db="EMBL/GenBank/DDBJ databases">
        <title>MicrobeNet Type strains.</title>
        <authorList>
            <person name="Nicholson A.C."/>
        </authorList>
    </citation>
    <scope>NUCLEOTIDE SEQUENCE [LARGE SCALE GENOMIC DNA]</scope>
    <source>
        <strain evidence="3 4">ATCC BAA-788</strain>
    </source>
</reference>
<gene>
    <name evidence="3" type="ORF">HGA03_02365</name>
</gene>
<dbReference type="InterPro" id="IPR000182">
    <property type="entry name" value="GNAT_dom"/>
</dbReference>
<evidence type="ECO:0000256" key="1">
    <source>
        <dbReference type="SAM" id="MobiDB-lite"/>
    </source>
</evidence>
<dbReference type="AlphaFoldDB" id="A0A7X6QXW8"/>
<name>A0A7X6QXW8_9CELL</name>
<feature type="compositionally biased region" description="Basic residues" evidence="1">
    <location>
        <begin position="15"/>
        <end position="25"/>
    </location>
</feature>
<organism evidence="3 4">
    <name type="scientific">Cellulomonas denverensis</name>
    <dbReference type="NCBI Taxonomy" id="264297"/>
    <lineage>
        <taxon>Bacteria</taxon>
        <taxon>Bacillati</taxon>
        <taxon>Actinomycetota</taxon>
        <taxon>Actinomycetes</taxon>
        <taxon>Micrococcales</taxon>
        <taxon>Cellulomonadaceae</taxon>
        <taxon>Cellulomonas</taxon>
    </lineage>
</organism>
<feature type="domain" description="N-acetyltransferase" evidence="2">
    <location>
        <begin position="52"/>
        <end position="112"/>
    </location>
</feature>
<dbReference type="Pfam" id="PF13508">
    <property type="entry name" value="Acetyltransf_7"/>
    <property type="match status" value="1"/>
</dbReference>
<sequence>MPEPATPPPRDLRSTRAHPLSRHPRPIPLRFDPVTADAVPALADLMCAAFEQGAGRGHVGCLKVAVERQREGFGRRILAEMRARLPEVTTWTLETPEHATSNHRFYESCGFVHAGDRPGDPETGEPAQRQYRWIVGR</sequence>
<protein>
    <submittedName>
        <fullName evidence="3">GNAT family N-acetyltransferase</fullName>
    </submittedName>
</protein>
<proteinExistence type="predicted"/>
<accession>A0A7X6QXW8</accession>
<feature type="region of interest" description="Disordered" evidence="1">
    <location>
        <begin position="1"/>
        <end position="28"/>
    </location>
</feature>
<keyword evidence="3" id="KW-0808">Transferase</keyword>
<dbReference type="EMBL" id="JAAXOX010000001">
    <property type="protein sequence ID" value="NKY21505.1"/>
    <property type="molecule type" value="Genomic_DNA"/>
</dbReference>
<dbReference type="SUPFAM" id="SSF55729">
    <property type="entry name" value="Acyl-CoA N-acyltransferases (Nat)"/>
    <property type="match status" value="1"/>
</dbReference>
<dbReference type="InterPro" id="IPR016181">
    <property type="entry name" value="Acyl_CoA_acyltransferase"/>
</dbReference>
<keyword evidence="4" id="KW-1185">Reference proteome</keyword>
<evidence type="ECO:0000259" key="2">
    <source>
        <dbReference type="Pfam" id="PF13508"/>
    </source>
</evidence>
<dbReference type="GO" id="GO:0016747">
    <property type="term" value="F:acyltransferase activity, transferring groups other than amino-acyl groups"/>
    <property type="evidence" value="ECO:0007669"/>
    <property type="project" value="InterPro"/>
</dbReference>
<evidence type="ECO:0000313" key="4">
    <source>
        <dbReference type="Proteomes" id="UP000581206"/>
    </source>
</evidence>
<dbReference type="Gene3D" id="3.40.630.30">
    <property type="match status" value="1"/>
</dbReference>
<comment type="caution">
    <text evidence="3">The sequence shown here is derived from an EMBL/GenBank/DDBJ whole genome shotgun (WGS) entry which is preliminary data.</text>
</comment>
<dbReference type="Proteomes" id="UP000581206">
    <property type="component" value="Unassembled WGS sequence"/>
</dbReference>